<evidence type="ECO:0000313" key="7">
    <source>
        <dbReference type="EMBL" id="GAO52441.1"/>
    </source>
</evidence>
<protein>
    <recommendedName>
        <fullName evidence="6">Bacterial surface antigen (D15) domain-containing protein</fullName>
    </recommendedName>
</protein>
<evidence type="ECO:0000256" key="1">
    <source>
        <dbReference type="ARBA" id="ARBA00004374"/>
    </source>
</evidence>
<evidence type="ECO:0000256" key="3">
    <source>
        <dbReference type="ARBA" id="ARBA00022452"/>
    </source>
</evidence>
<dbReference type="GO" id="GO:0005741">
    <property type="term" value="C:mitochondrial outer membrane"/>
    <property type="evidence" value="ECO:0007669"/>
    <property type="project" value="UniProtKB-SubCell"/>
</dbReference>
<dbReference type="InterPro" id="IPR000184">
    <property type="entry name" value="Bac_surfAg_D15"/>
</dbReference>
<dbReference type="PANTHER" id="PTHR12815:SF18">
    <property type="entry name" value="SORTING AND ASSEMBLY MACHINERY COMPONENT 50 HOMOLOG"/>
    <property type="match status" value="1"/>
</dbReference>
<dbReference type="STRING" id="698492.A0A0E9NRZ4"/>
<dbReference type="Gene3D" id="2.40.160.50">
    <property type="entry name" value="membrane protein fhac: a member of the omp85/tpsb transporter family"/>
    <property type="match status" value="1"/>
</dbReference>
<comment type="similarity">
    <text evidence="2">Belongs to the SAM50/omp85 family.</text>
</comment>
<dbReference type="GO" id="GO:0045040">
    <property type="term" value="P:protein insertion into mitochondrial outer membrane"/>
    <property type="evidence" value="ECO:0007669"/>
    <property type="project" value="TreeGrafter"/>
</dbReference>
<comment type="subcellular location">
    <subcellularLocation>
        <location evidence="1">Mitochondrion outer membrane</location>
        <topology evidence="1">Multi-pass membrane protein</topology>
    </subcellularLocation>
</comment>
<dbReference type="Pfam" id="PF01103">
    <property type="entry name" value="Omp85"/>
    <property type="match status" value="1"/>
</dbReference>
<dbReference type="Proteomes" id="UP000033140">
    <property type="component" value="Unassembled WGS sequence"/>
</dbReference>
<gene>
    <name evidence="7" type="ORF">G7K_6517-t1</name>
</gene>
<accession>A0A0E9NRZ4</accession>
<dbReference type="AlphaFoldDB" id="A0A0E9NRZ4"/>
<dbReference type="OrthoDB" id="1724197at2759"/>
<organism evidence="7 8">
    <name type="scientific">Saitoella complicata (strain BCRC 22490 / CBS 7301 / JCM 7358 / NBRC 10748 / NRRL Y-17804)</name>
    <dbReference type="NCBI Taxonomy" id="698492"/>
    <lineage>
        <taxon>Eukaryota</taxon>
        <taxon>Fungi</taxon>
        <taxon>Dikarya</taxon>
        <taxon>Ascomycota</taxon>
        <taxon>Taphrinomycotina</taxon>
        <taxon>Taphrinomycotina incertae sedis</taxon>
        <taxon>Saitoella</taxon>
    </lineage>
</organism>
<dbReference type="EMBL" id="BACD03000069">
    <property type="protein sequence ID" value="GAO52441.1"/>
    <property type="molecule type" value="Genomic_DNA"/>
</dbReference>
<reference evidence="7 8" key="1">
    <citation type="journal article" date="2011" name="J. Gen. Appl. Microbiol.">
        <title>Draft genome sequencing of the enigmatic yeast Saitoella complicata.</title>
        <authorList>
            <person name="Nishida H."/>
            <person name="Hamamoto M."/>
            <person name="Sugiyama J."/>
        </authorList>
    </citation>
    <scope>NUCLEOTIDE SEQUENCE [LARGE SCALE GENOMIC DNA]</scope>
    <source>
        <strain evidence="7 8">NRRL Y-17804</strain>
    </source>
</reference>
<dbReference type="PANTHER" id="PTHR12815">
    <property type="entry name" value="SORTING AND ASSEMBLY MACHINERY SAMM50 PROTEIN FAMILY MEMBER"/>
    <property type="match status" value="1"/>
</dbReference>
<evidence type="ECO:0000259" key="6">
    <source>
        <dbReference type="Pfam" id="PF01103"/>
    </source>
</evidence>
<keyword evidence="4" id="KW-0812">Transmembrane</keyword>
<keyword evidence="8" id="KW-1185">Reference proteome</keyword>
<dbReference type="RefSeq" id="XP_019024878.1">
    <property type="nucleotide sequence ID" value="XM_019171156.1"/>
</dbReference>
<proteinExistence type="inferred from homology"/>
<sequence length="508" mass="54805">MDGLKETAGTFWRTCSEYVHPPPPIREQVPLEDAQFKAEREARVQAQIQLSYERAMARLSEMIDRNASKPAHISSLRVLGANKTRPGFLQAVLEPHLAAAQDPEATFATVLNSIQAAAEKLERFDIFHGVSVDLDTAARDPHGLAALIHVREKSRWKANSGTEMAQHDQSAYARFTLRNICGGAELLEGQFSYGTVTRNAFEVRLESPVNASPDTKVEVAGWNSSTDKKLWAGHEEVSRGGAVRLRHADPTPGSGMHELGWMGVWRTNTGMTETAPHSIRANAGDSVKSAIYHTYIRKTFDHPLLPTSGTYLRLYNEIAGASLGPLGLGLGLGGDTHFLKSEIHSRVVTPLHLPTSTTLSLSLRAGGLWGLRGITRPNDRFFLGGPSDVRGFAFNALGPRENNYSLGGDIYLASGLAIATQIPYLPTWPARLHTFLNAGSLSPIDQTKPLGAQVREVVGRGSVAVGVGVVCAVRGVARVEVNLGVPVVTRGGERAVKGVQVGLGVEML</sequence>
<evidence type="ECO:0000256" key="5">
    <source>
        <dbReference type="ARBA" id="ARBA00023136"/>
    </source>
</evidence>
<dbReference type="InterPro" id="IPR039910">
    <property type="entry name" value="D15-like"/>
</dbReference>
<keyword evidence="5" id="KW-0472">Membrane</keyword>
<comment type="caution">
    <text evidence="7">The sequence shown here is derived from an EMBL/GenBank/DDBJ whole genome shotgun (WGS) entry which is preliminary data.</text>
</comment>
<name>A0A0E9NRZ4_SAICN</name>
<evidence type="ECO:0000256" key="2">
    <source>
        <dbReference type="ARBA" id="ARBA00010913"/>
    </source>
</evidence>
<dbReference type="OMA" id="SGIWRQI"/>
<feature type="domain" description="Bacterial surface antigen (D15)" evidence="6">
    <location>
        <begin position="179"/>
        <end position="505"/>
    </location>
</feature>
<reference evidence="7 8" key="2">
    <citation type="journal article" date="2014" name="J. Gen. Appl. Microbiol.">
        <title>The early diverging ascomycetous budding yeast Saitoella complicata has three histone deacetylases belonging to the Clr6, Hos2, and Rpd3 lineages.</title>
        <authorList>
            <person name="Nishida H."/>
            <person name="Matsumoto T."/>
            <person name="Kondo S."/>
            <person name="Hamamoto M."/>
            <person name="Yoshikawa H."/>
        </authorList>
    </citation>
    <scope>NUCLEOTIDE SEQUENCE [LARGE SCALE GENOMIC DNA]</scope>
    <source>
        <strain evidence="7 8">NRRL Y-17804</strain>
    </source>
</reference>
<evidence type="ECO:0000256" key="4">
    <source>
        <dbReference type="ARBA" id="ARBA00022692"/>
    </source>
</evidence>
<keyword evidence="3" id="KW-1134">Transmembrane beta strand</keyword>
<evidence type="ECO:0000313" key="8">
    <source>
        <dbReference type="Proteomes" id="UP000033140"/>
    </source>
</evidence>
<reference evidence="7 8" key="3">
    <citation type="journal article" date="2015" name="Genome Announc.">
        <title>Draft Genome Sequence of the Archiascomycetous Yeast Saitoella complicata.</title>
        <authorList>
            <person name="Yamauchi K."/>
            <person name="Kondo S."/>
            <person name="Hamamoto M."/>
            <person name="Takahashi Y."/>
            <person name="Ogura Y."/>
            <person name="Hayashi T."/>
            <person name="Nishida H."/>
        </authorList>
    </citation>
    <scope>NUCLEOTIDE SEQUENCE [LARGE SCALE GENOMIC DNA]</scope>
    <source>
        <strain evidence="7 8">NRRL Y-17804</strain>
    </source>
</reference>